<dbReference type="STRING" id="5217.A0A4Q1BSH7"/>
<dbReference type="OrthoDB" id="275582at2759"/>
<dbReference type="GO" id="GO:0003735">
    <property type="term" value="F:structural constituent of ribosome"/>
    <property type="evidence" value="ECO:0007669"/>
    <property type="project" value="InterPro"/>
</dbReference>
<organism evidence="6 7">
    <name type="scientific">Tremella mesenterica</name>
    <name type="common">Jelly fungus</name>
    <dbReference type="NCBI Taxonomy" id="5217"/>
    <lineage>
        <taxon>Eukaryota</taxon>
        <taxon>Fungi</taxon>
        <taxon>Dikarya</taxon>
        <taxon>Basidiomycota</taxon>
        <taxon>Agaricomycotina</taxon>
        <taxon>Tremellomycetes</taxon>
        <taxon>Tremellales</taxon>
        <taxon>Tremellaceae</taxon>
        <taxon>Tremella</taxon>
    </lineage>
</organism>
<reference evidence="6 7" key="1">
    <citation type="submission" date="2016-06" db="EMBL/GenBank/DDBJ databases">
        <title>Evolution of pathogenesis and genome organization in the Tremellales.</title>
        <authorList>
            <person name="Cuomo C."/>
            <person name="Litvintseva A."/>
            <person name="Heitman J."/>
            <person name="Chen Y."/>
            <person name="Sun S."/>
            <person name="Springer D."/>
            <person name="Dromer F."/>
            <person name="Young S."/>
            <person name="Zeng Q."/>
            <person name="Chapman S."/>
            <person name="Gujja S."/>
            <person name="Saif S."/>
            <person name="Birren B."/>
        </authorList>
    </citation>
    <scope>NUCLEOTIDE SEQUENCE [LARGE SCALE GENOMIC DNA]</scope>
    <source>
        <strain evidence="6 7">ATCC 28783</strain>
    </source>
</reference>
<keyword evidence="2" id="KW-0689">Ribosomal protein</keyword>
<dbReference type="InterPro" id="IPR012678">
    <property type="entry name" value="Ribosomal_uL23/eL15/eS24_sf"/>
</dbReference>
<evidence type="ECO:0000313" key="6">
    <source>
        <dbReference type="EMBL" id="RXK40985.1"/>
    </source>
</evidence>
<dbReference type="Proteomes" id="UP000289152">
    <property type="component" value="Unassembled WGS sequence"/>
</dbReference>
<accession>A0A4Q1BSH7</accession>
<dbReference type="InterPro" id="IPR012677">
    <property type="entry name" value="Nucleotide-bd_a/b_plait_sf"/>
</dbReference>
<evidence type="ECO:0000313" key="7">
    <source>
        <dbReference type="Proteomes" id="UP000289152"/>
    </source>
</evidence>
<dbReference type="PANTHER" id="PTHR12059">
    <property type="entry name" value="RIBOSOMAL PROTEIN L23-RELATED"/>
    <property type="match status" value="1"/>
</dbReference>
<comment type="caution">
    <text evidence="6">The sequence shown here is derived from an EMBL/GenBank/DDBJ whole genome shotgun (WGS) entry which is preliminary data.</text>
</comment>
<feature type="compositionally biased region" description="Polar residues" evidence="5">
    <location>
        <begin position="389"/>
        <end position="401"/>
    </location>
</feature>
<feature type="compositionally biased region" description="Polar residues" evidence="5">
    <location>
        <begin position="423"/>
        <end position="434"/>
    </location>
</feature>
<evidence type="ECO:0000256" key="3">
    <source>
        <dbReference type="ARBA" id="ARBA00023274"/>
    </source>
</evidence>
<dbReference type="PANTHER" id="PTHR12059:SF5">
    <property type="entry name" value="LARGE RIBOSOMAL SUBUNIT PROTEIN UL23M"/>
    <property type="match status" value="1"/>
</dbReference>
<keyword evidence="7" id="KW-1185">Reference proteome</keyword>
<dbReference type="VEuPathDB" id="FungiDB:TREMEDRAFT_24146"/>
<dbReference type="AlphaFoldDB" id="A0A4Q1BSH7"/>
<comment type="similarity">
    <text evidence="1">Belongs to the universal ribosomal protein uL23 family.</text>
</comment>
<protein>
    <recommendedName>
        <fullName evidence="4">Large ribosomal subunit protein uL23m</fullName>
    </recommendedName>
</protein>
<keyword evidence="3" id="KW-0687">Ribonucleoprotein</keyword>
<dbReference type="SUPFAM" id="SSF54189">
    <property type="entry name" value="Ribosomal proteins S24e, L23 and L15e"/>
    <property type="match status" value="1"/>
</dbReference>
<feature type="region of interest" description="Disordered" evidence="5">
    <location>
        <begin position="389"/>
        <end position="434"/>
    </location>
</feature>
<dbReference type="Gene3D" id="3.30.70.330">
    <property type="match status" value="1"/>
</dbReference>
<gene>
    <name evidence="6" type="ORF">M231_01833</name>
</gene>
<sequence>MSLILRRTLSTPSISPSTLSSHSTLPLAVRRRRTLRPPHPSTTPSPLSDPDVLLPPDSNTFVLGRTPKTLPYKLELEFQNRRMKGQFKGDETSARRAFLKGQIAWRSRIRGVKEIKGEYWKGLFEGKDEDDEFPEIGKKTKNTEFPSTDKFLQLQGSVFKPDSLSQSTNTESEVNAAFDSEGIDELEEEGIDTKGPMSEVEEEEFSEWKTEDEHQSSIGEEGAVEIEEKESIDTLQAHRIYLPNIQIRMMRNHTPSGEPYDPFIATFRVPPSMTKTDLRSYLMAVYNLPVTFIRTDLYSAPVTRIWPGKIVKGGGSKKNYKRAIVGLLEPFHYPDDIEELYAQGESAGVGDKWAKGREKWLDENVFKSDSDRYREKVTFKMHKRTKWRNSSDNVGNVQRSISKTRDQREEAVSQAAEQLRLSPPSTDLSVPSST</sequence>
<evidence type="ECO:0000256" key="4">
    <source>
        <dbReference type="ARBA" id="ARBA00039977"/>
    </source>
</evidence>
<dbReference type="EMBL" id="SDIL01000013">
    <property type="protein sequence ID" value="RXK40985.1"/>
    <property type="molecule type" value="Genomic_DNA"/>
</dbReference>
<evidence type="ECO:0000256" key="5">
    <source>
        <dbReference type="SAM" id="MobiDB-lite"/>
    </source>
</evidence>
<feature type="compositionally biased region" description="Low complexity" evidence="5">
    <location>
        <begin position="44"/>
        <end position="58"/>
    </location>
</feature>
<dbReference type="GO" id="GO:0032543">
    <property type="term" value="P:mitochondrial translation"/>
    <property type="evidence" value="ECO:0007669"/>
    <property type="project" value="TreeGrafter"/>
</dbReference>
<proteinExistence type="inferred from homology"/>
<dbReference type="InterPro" id="IPR013025">
    <property type="entry name" value="Ribosomal_uL23-like"/>
</dbReference>
<evidence type="ECO:0000256" key="1">
    <source>
        <dbReference type="ARBA" id="ARBA00006700"/>
    </source>
</evidence>
<feature type="region of interest" description="Disordered" evidence="5">
    <location>
        <begin position="8"/>
        <end position="58"/>
    </location>
</feature>
<feature type="compositionally biased region" description="Low complexity" evidence="5">
    <location>
        <begin position="8"/>
        <end position="28"/>
    </location>
</feature>
<evidence type="ECO:0000256" key="2">
    <source>
        <dbReference type="ARBA" id="ARBA00022980"/>
    </source>
</evidence>
<dbReference type="InParanoid" id="A0A4Q1BSH7"/>
<name>A0A4Q1BSH7_TREME</name>
<dbReference type="GO" id="GO:0005762">
    <property type="term" value="C:mitochondrial large ribosomal subunit"/>
    <property type="evidence" value="ECO:0007669"/>
    <property type="project" value="TreeGrafter"/>
</dbReference>